<organism evidence="1 2">
    <name type="scientific">Bradyrhizobium elkanii</name>
    <dbReference type="NCBI Taxonomy" id="29448"/>
    <lineage>
        <taxon>Bacteria</taxon>
        <taxon>Pseudomonadati</taxon>
        <taxon>Pseudomonadota</taxon>
        <taxon>Alphaproteobacteria</taxon>
        <taxon>Hyphomicrobiales</taxon>
        <taxon>Nitrobacteraceae</taxon>
        <taxon>Bradyrhizobium</taxon>
    </lineage>
</organism>
<dbReference type="EMBL" id="JAFICZ010000001">
    <property type="protein sequence ID" value="MBP1291537.1"/>
    <property type="molecule type" value="Genomic_DNA"/>
</dbReference>
<name>A0A8I1Y2P5_BRAEL</name>
<dbReference type="Proteomes" id="UP000673383">
    <property type="component" value="Unassembled WGS sequence"/>
</dbReference>
<sequence>MPSQSNGFWLIPRHAHHLAQIPQRETLSPCFRFLVVFPAVGRRFVAFPAAHEALRCTKSASRWAAPSLIEANGAENAGHAFRAEDVSLR</sequence>
<evidence type="ECO:0000313" key="2">
    <source>
        <dbReference type="Proteomes" id="UP000673383"/>
    </source>
</evidence>
<proteinExistence type="predicted"/>
<protein>
    <submittedName>
        <fullName evidence="1">Uncharacterized protein</fullName>
    </submittedName>
</protein>
<gene>
    <name evidence="1" type="ORF">JOH49_001290</name>
</gene>
<evidence type="ECO:0000313" key="1">
    <source>
        <dbReference type="EMBL" id="MBP1291537.1"/>
    </source>
</evidence>
<accession>A0A8I1Y2P5</accession>
<comment type="caution">
    <text evidence="1">The sequence shown here is derived from an EMBL/GenBank/DDBJ whole genome shotgun (WGS) entry which is preliminary data.</text>
</comment>
<reference evidence="1" key="1">
    <citation type="submission" date="2021-02" db="EMBL/GenBank/DDBJ databases">
        <title>Genomic Encyclopedia of Type Strains, Phase IV (KMG-V): Genome sequencing to study the core and pangenomes of soil and plant-associated prokaryotes.</title>
        <authorList>
            <person name="Whitman W."/>
        </authorList>
    </citation>
    <scope>NUCLEOTIDE SEQUENCE</scope>
    <source>
        <strain evidence="1">USDA 406</strain>
    </source>
</reference>
<dbReference type="AlphaFoldDB" id="A0A8I1Y2P5"/>